<dbReference type="AlphaFoldDB" id="A0A5C5YBR7"/>
<comment type="caution">
    <text evidence="2">The sequence shown here is derived from an EMBL/GenBank/DDBJ whole genome shotgun (WGS) entry which is preliminary data.</text>
</comment>
<keyword evidence="3" id="KW-1185">Reference proteome</keyword>
<dbReference type="RefSeq" id="WP_146390711.1">
    <property type="nucleotide sequence ID" value="NZ_SJPK01000003.1"/>
</dbReference>
<name>A0A5C5YBR7_9BACT</name>
<sequence length="203" mass="22849">MSIVLLIDGYNVIGPVAPPGRQPRAGRSNPLGHDEPPRWLAIERQRLLDRLAEHLDENVRLRTCVVFDAKDAPPNLPSRFEHQGIDVRFAVDYCEADDLLEELIAAHPAPKTLSVVSSDHRIGTAARRRRAGCFDAADWLDRLLDGHVQLIKVPKARKPKPSPSHTTGKPRPPERRRSPDPSDAQADTMISDETLDEWIRKYQ</sequence>
<evidence type="ECO:0000256" key="1">
    <source>
        <dbReference type="SAM" id="MobiDB-lite"/>
    </source>
</evidence>
<dbReference type="OrthoDB" id="286832at2"/>
<feature type="compositionally biased region" description="Basic and acidic residues" evidence="1">
    <location>
        <begin position="171"/>
        <end position="180"/>
    </location>
</feature>
<feature type="region of interest" description="Disordered" evidence="1">
    <location>
        <begin position="152"/>
        <end position="195"/>
    </location>
</feature>
<accession>A0A5C5YBR7</accession>
<dbReference type="InterPro" id="IPR010298">
    <property type="entry name" value="YacP-like"/>
</dbReference>
<dbReference type="Pfam" id="PF05991">
    <property type="entry name" value="NYN_YacP"/>
    <property type="match status" value="1"/>
</dbReference>
<reference evidence="2 3" key="1">
    <citation type="submission" date="2019-02" db="EMBL/GenBank/DDBJ databases">
        <title>Deep-cultivation of Planctomycetes and their phenomic and genomic characterization uncovers novel biology.</title>
        <authorList>
            <person name="Wiegand S."/>
            <person name="Jogler M."/>
            <person name="Boedeker C."/>
            <person name="Pinto D."/>
            <person name="Vollmers J."/>
            <person name="Rivas-Marin E."/>
            <person name="Kohn T."/>
            <person name="Peeters S.H."/>
            <person name="Heuer A."/>
            <person name="Rast P."/>
            <person name="Oberbeckmann S."/>
            <person name="Bunk B."/>
            <person name="Jeske O."/>
            <person name="Meyerdierks A."/>
            <person name="Storesund J.E."/>
            <person name="Kallscheuer N."/>
            <person name="Luecker S."/>
            <person name="Lage O.M."/>
            <person name="Pohl T."/>
            <person name="Merkel B.J."/>
            <person name="Hornburger P."/>
            <person name="Mueller R.-W."/>
            <person name="Bruemmer F."/>
            <person name="Labrenz M."/>
            <person name="Spormann A.M."/>
            <person name="Op Den Camp H."/>
            <person name="Overmann J."/>
            <person name="Amann R."/>
            <person name="Jetten M.S.M."/>
            <person name="Mascher T."/>
            <person name="Medema M.H."/>
            <person name="Devos D.P."/>
            <person name="Kaster A.-K."/>
            <person name="Ovreas L."/>
            <person name="Rohde M."/>
            <person name="Galperin M.Y."/>
            <person name="Jogler C."/>
        </authorList>
    </citation>
    <scope>NUCLEOTIDE SEQUENCE [LARGE SCALE GENOMIC DNA]</scope>
    <source>
        <strain evidence="2 3">CA85</strain>
    </source>
</reference>
<proteinExistence type="predicted"/>
<feature type="region of interest" description="Disordered" evidence="1">
    <location>
        <begin position="17"/>
        <end position="36"/>
    </location>
</feature>
<protein>
    <submittedName>
        <fullName evidence="2">YacP-like NYN domain protein</fullName>
    </submittedName>
</protein>
<dbReference type="EMBL" id="SJPK01000003">
    <property type="protein sequence ID" value="TWT73146.1"/>
    <property type="molecule type" value="Genomic_DNA"/>
</dbReference>
<organism evidence="2 3">
    <name type="scientific">Allorhodopirellula solitaria</name>
    <dbReference type="NCBI Taxonomy" id="2527987"/>
    <lineage>
        <taxon>Bacteria</taxon>
        <taxon>Pseudomonadati</taxon>
        <taxon>Planctomycetota</taxon>
        <taxon>Planctomycetia</taxon>
        <taxon>Pirellulales</taxon>
        <taxon>Pirellulaceae</taxon>
        <taxon>Allorhodopirellula</taxon>
    </lineage>
</organism>
<evidence type="ECO:0000313" key="2">
    <source>
        <dbReference type="EMBL" id="TWT73146.1"/>
    </source>
</evidence>
<evidence type="ECO:0000313" key="3">
    <source>
        <dbReference type="Proteomes" id="UP000318053"/>
    </source>
</evidence>
<dbReference type="Proteomes" id="UP000318053">
    <property type="component" value="Unassembled WGS sequence"/>
</dbReference>
<gene>
    <name evidence="2" type="ORF">CA85_16130</name>
</gene>